<accession>U6KYZ5</accession>
<keyword evidence="11" id="KW-1185">Reference proteome</keyword>
<sequence length="683" mass="75030">MVLSSAVGTPRLTATVSGMLDAPGAAAFPPSAGHGASNSSSSNGMPVFKSVLPLEASISDIVHRVVKEVLQPILVPSQQPSPPSPFTFTHLDQLQQMLHQRNPNSNTGSSNSSGTSSRRAAGGVAAATAACRSGGAAAGVAAAAATAASRPDCATAESLLFPSLQPPKLIDSRSLLVLVPHDGRLLGQEALEELSMAVAAALNTVQLMTPEERTRCSTLPPDRSYETNYREWRDFLLRKQPTGASLSCVFGRGMLRSLLLCCCASLLRDISAGPLGFCCAAVFHRLCDEASLSPAARCAALQSVTTHDATLESFLVSESGLGFLSRDFGSAREEQSGLISFACLTNDRQPLHSMALVAAKNIFSRQLPKMPREYIVRLVFDRSHYTFCLIKQQQIIGGCCFRPYFKQKFAEVAFLAVTSSEQVKGYGTRLMNHLKEHVKKSGIEYFLTYADNFAVGYFRKQGFTQKISMPKERWFGFIKDYEGGTLMECRISPKVDYLRLYEMLNDQQETVQKAIMRLKPPRVFPGLTCWQKEPNLVLHPSQVPGVVEYGWTPQATADAGSDGAAAARPLHEQIVHVLDILSRHHSAWPFQKPVAKDEAPDYYEIITQPTDISTMKKKAKKKQFPSKAAFLSELRRMFANCRRYNGPSTIYYKYANELEKFIWPKALQIQDTQEPASVAEVVR</sequence>
<dbReference type="OrthoDB" id="1937912at2759"/>
<dbReference type="PRINTS" id="PR00503">
    <property type="entry name" value="BROMODOMAIN"/>
</dbReference>
<dbReference type="Pfam" id="PF00583">
    <property type="entry name" value="Acetyltransf_1"/>
    <property type="match status" value="1"/>
</dbReference>
<keyword evidence="4" id="KW-0010">Activator</keyword>
<proteinExistence type="inferred from homology"/>
<dbReference type="InterPro" id="IPR016181">
    <property type="entry name" value="Acyl_CoA_acyltransferase"/>
</dbReference>
<protein>
    <submittedName>
        <fullName evidence="10">Histone acetyltransferase GCN5, putative</fullName>
    </submittedName>
</protein>
<dbReference type="Gene3D" id="1.20.920.10">
    <property type="entry name" value="Bromodomain-like"/>
    <property type="match status" value="1"/>
</dbReference>
<dbReference type="VEuPathDB" id="ToxoDB:ETH_00015285"/>
<dbReference type="GO" id="GO:0045944">
    <property type="term" value="P:positive regulation of transcription by RNA polymerase II"/>
    <property type="evidence" value="ECO:0007669"/>
    <property type="project" value="TreeGrafter"/>
</dbReference>
<feature type="domain" description="Bromo" evidence="8">
    <location>
        <begin position="582"/>
        <end position="652"/>
    </location>
</feature>
<evidence type="ECO:0000313" key="11">
    <source>
        <dbReference type="Proteomes" id="UP000030747"/>
    </source>
</evidence>
<comment type="subcellular location">
    <subcellularLocation>
        <location evidence="1">Nucleus</location>
    </subcellularLocation>
</comment>
<evidence type="ECO:0000256" key="3">
    <source>
        <dbReference type="ARBA" id="ARBA00023117"/>
    </source>
</evidence>
<evidence type="ECO:0000259" key="9">
    <source>
        <dbReference type="PROSITE" id="PS51186"/>
    </source>
</evidence>
<keyword evidence="10" id="KW-0808">Transferase</keyword>
<keyword evidence="3 6" id="KW-0103">Bromodomain</keyword>
<keyword evidence="5" id="KW-0539">Nucleus</keyword>
<dbReference type="EMBL" id="HG675259">
    <property type="protein sequence ID" value="CDJ40725.1"/>
    <property type="molecule type" value="Genomic_DNA"/>
</dbReference>
<reference evidence="10" key="2">
    <citation type="submission" date="2013-10" db="EMBL/GenBank/DDBJ databases">
        <authorList>
            <person name="Aslett M."/>
        </authorList>
    </citation>
    <scope>NUCLEOTIDE SEQUENCE [LARGE SCALE GENOMIC DNA]</scope>
    <source>
        <strain evidence="10">Houghton</strain>
    </source>
</reference>
<dbReference type="InterPro" id="IPR001487">
    <property type="entry name" value="Bromodomain"/>
</dbReference>
<dbReference type="PANTHER" id="PTHR45750">
    <property type="entry name" value="GH11602P"/>
    <property type="match status" value="1"/>
</dbReference>
<dbReference type="PROSITE" id="PS51186">
    <property type="entry name" value="GNAT"/>
    <property type="match status" value="1"/>
</dbReference>
<gene>
    <name evidence="10" type="ORF">ETH_00015285</name>
</gene>
<dbReference type="CDD" id="cd05509">
    <property type="entry name" value="Bromo_gcn5_like"/>
    <property type="match status" value="1"/>
</dbReference>
<evidence type="ECO:0000256" key="7">
    <source>
        <dbReference type="SAM" id="MobiDB-lite"/>
    </source>
</evidence>
<dbReference type="GO" id="GO:0005634">
    <property type="term" value="C:nucleus"/>
    <property type="evidence" value="ECO:0007669"/>
    <property type="project" value="UniProtKB-SubCell"/>
</dbReference>
<feature type="compositionally biased region" description="Low complexity" evidence="7">
    <location>
        <begin position="105"/>
        <end position="120"/>
    </location>
</feature>
<feature type="region of interest" description="Disordered" evidence="7">
    <location>
        <begin position="100"/>
        <end position="120"/>
    </location>
</feature>
<evidence type="ECO:0000256" key="1">
    <source>
        <dbReference type="ARBA" id="ARBA00004123"/>
    </source>
</evidence>
<dbReference type="AlphaFoldDB" id="U6KYZ5"/>
<dbReference type="VEuPathDB" id="ToxoDB:ETH2_1254500"/>
<dbReference type="InterPro" id="IPR037800">
    <property type="entry name" value="GCN5"/>
</dbReference>
<dbReference type="CDD" id="cd04301">
    <property type="entry name" value="NAT_SF"/>
    <property type="match status" value="1"/>
</dbReference>
<dbReference type="Proteomes" id="UP000030747">
    <property type="component" value="Unassembled WGS sequence"/>
</dbReference>
<feature type="domain" description="N-acetyltransferase" evidence="9">
    <location>
        <begin position="346"/>
        <end position="492"/>
    </location>
</feature>
<evidence type="ECO:0000256" key="2">
    <source>
        <dbReference type="ARBA" id="ARBA00008607"/>
    </source>
</evidence>
<evidence type="ECO:0000256" key="5">
    <source>
        <dbReference type="ARBA" id="ARBA00023242"/>
    </source>
</evidence>
<dbReference type="InterPro" id="IPR000182">
    <property type="entry name" value="GNAT_dom"/>
</dbReference>
<dbReference type="Gene3D" id="3.40.630.30">
    <property type="match status" value="1"/>
</dbReference>
<evidence type="ECO:0000313" key="10">
    <source>
        <dbReference type="EMBL" id="CDJ40725.1"/>
    </source>
</evidence>
<dbReference type="OMA" id="ANCRRYN"/>
<dbReference type="PROSITE" id="PS50014">
    <property type="entry name" value="BROMODOMAIN_2"/>
    <property type="match status" value="1"/>
</dbReference>
<dbReference type="GO" id="GO:0000123">
    <property type="term" value="C:histone acetyltransferase complex"/>
    <property type="evidence" value="ECO:0007669"/>
    <property type="project" value="TreeGrafter"/>
</dbReference>
<organism evidence="10 11">
    <name type="scientific">Eimeria tenella</name>
    <name type="common">Coccidian parasite</name>
    <dbReference type="NCBI Taxonomy" id="5802"/>
    <lineage>
        <taxon>Eukaryota</taxon>
        <taxon>Sar</taxon>
        <taxon>Alveolata</taxon>
        <taxon>Apicomplexa</taxon>
        <taxon>Conoidasida</taxon>
        <taxon>Coccidia</taxon>
        <taxon>Eucoccidiorida</taxon>
        <taxon>Eimeriorina</taxon>
        <taxon>Eimeriidae</taxon>
        <taxon>Eimeria</taxon>
    </lineage>
</organism>
<dbReference type="SMART" id="SM00297">
    <property type="entry name" value="BROMO"/>
    <property type="match status" value="1"/>
</dbReference>
<name>U6KYZ5_EIMTE</name>
<reference evidence="10" key="1">
    <citation type="submission" date="2013-10" db="EMBL/GenBank/DDBJ databases">
        <title>Genomic analysis of the causative agents of coccidiosis in chickens.</title>
        <authorList>
            <person name="Reid A.J."/>
            <person name="Blake D."/>
            <person name="Billington K."/>
            <person name="Browne H."/>
            <person name="Dunn M."/>
            <person name="Hung S."/>
            <person name="Kawahara F."/>
            <person name="Miranda-Saavedra D."/>
            <person name="Mourier T."/>
            <person name="Nagra H."/>
            <person name="Otto T.D."/>
            <person name="Rawlings N."/>
            <person name="Sanchez A."/>
            <person name="Sanders M."/>
            <person name="Subramaniam C."/>
            <person name="Tay Y."/>
            <person name="Dear P."/>
            <person name="Doerig C."/>
            <person name="Gruber A."/>
            <person name="Parkinson J."/>
            <person name="Shirley M."/>
            <person name="Wan K.L."/>
            <person name="Berriman M."/>
            <person name="Tomley F."/>
            <person name="Pain A."/>
        </authorList>
    </citation>
    <scope>NUCLEOTIDE SEQUENCE [LARGE SCALE GENOMIC DNA]</scope>
    <source>
        <strain evidence="10">Houghton</strain>
    </source>
</reference>
<dbReference type="GeneID" id="25252211"/>
<evidence type="ECO:0000256" key="4">
    <source>
        <dbReference type="ARBA" id="ARBA00023159"/>
    </source>
</evidence>
<dbReference type="InterPro" id="IPR036427">
    <property type="entry name" value="Bromodomain-like_sf"/>
</dbReference>
<dbReference type="SUPFAM" id="SSF55729">
    <property type="entry name" value="Acyl-CoA N-acyltransferases (Nat)"/>
    <property type="match status" value="1"/>
</dbReference>
<dbReference type="Pfam" id="PF00439">
    <property type="entry name" value="Bromodomain"/>
    <property type="match status" value="1"/>
</dbReference>
<evidence type="ECO:0000259" key="8">
    <source>
        <dbReference type="PROSITE" id="PS50014"/>
    </source>
</evidence>
<evidence type="ECO:0000256" key="6">
    <source>
        <dbReference type="PROSITE-ProRule" id="PRU00035"/>
    </source>
</evidence>
<dbReference type="SUPFAM" id="SSF47370">
    <property type="entry name" value="Bromodomain"/>
    <property type="match status" value="1"/>
</dbReference>
<comment type="similarity">
    <text evidence="2">Belongs to the acetyltransferase family. GCN5 subfamily.</text>
</comment>
<dbReference type="RefSeq" id="XP_013231475.1">
    <property type="nucleotide sequence ID" value="XM_013376021.1"/>
</dbReference>
<dbReference type="GO" id="GO:0010484">
    <property type="term" value="F:histone H3 acetyltransferase activity"/>
    <property type="evidence" value="ECO:0007669"/>
    <property type="project" value="TreeGrafter"/>
</dbReference>
<dbReference type="PANTHER" id="PTHR45750:SF3">
    <property type="entry name" value="HISTONE ACETYLTRANSFERASE"/>
    <property type="match status" value="1"/>
</dbReference>